<dbReference type="InterPro" id="IPR011009">
    <property type="entry name" value="Kinase-like_dom_sf"/>
</dbReference>
<dbReference type="GO" id="GO:0004674">
    <property type="term" value="F:protein serine/threonine kinase activity"/>
    <property type="evidence" value="ECO:0007669"/>
    <property type="project" value="UniProtKB-EC"/>
</dbReference>
<evidence type="ECO:0000256" key="6">
    <source>
        <dbReference type="SAM" id="Phobius"/>
    </source>
</evidence>
<evidence type="ECO:0000256" key="3">
    <source>
        <dbReference type="ARBA" id="ARBA00022777"/>
    </source>
</evidence>
<feature type="transmembrane region" description="Helical" evidence="6">
    <location>
        <begin position="355"/>
        <end position="373"/>
    </location>
</feature>
<keyword evidence="9" id="KW-1185">Reference proteome</keyword>
<dbReference type="SUPFAM" id="SSF56112">
    <property type="entry name" value="Protein kinase-like (PK-like)"/>
    <property type="match status" value="1"/>
</dbReference>
<keyword evidence="3 8" id="KW-0418">Kinase</keyword>
<proteinExistence type="predicted"/>
<dbReference type="PROSITE" id="PS50011">
    <property type="entry name" value="PROTEIN_KINASE_DOM"/>
    <property type="match status" value="1"/>
</dbReference>
<sequence>MAVDDSGRIGDYAVLCRLGAGAMGTVYLAQSPGGRPLAVKVVRADLADDPSFRERFRREVDMARSVGAFWTAAVVDADPSAERPWLATEYVAGPSLAKAVASHGPLPEASLRRLAAGLAEALAAIHAAGLVHRDLKPSNVLLASDGPRVIDFGIAKAAVAEVGLTATGVMFGTPGYLSPEQITGSSVGPSSDVFALGAVLVFAATGRGPFGEGETSALMYRALHDEPELSGVPAALREFVAACLQRDPSLRPEPAWLLARLRDVVGPPPPDGTWLPTPVRTLVQQRQTELRQLAPPSAPNPTRAYTAVATAPAGGARFRTSRVVAASWGSGSVVGALIAGGAADPASGYGVVGRLVAFCLFIALGIFGIRLLIQAIRPQFAVEVSPDGLVVSRGNERRQLPWAAIARTRVVEHNKKPWLAIWLAGHPSSWPVPATAMFRPYHGGFRVYPIAHERRRPHRDAEARELRAALGWYGRTTYDPT</sequence>
<dbReference type="PANTHER" id="PTHR43289:SF34">
    <property type="entry name" value="SERINE_THREONINE-PROTEIN KINASE YBDM-RELATED"/>
    <property type="match status" value="1"/>
</dbReference>
<evidence type="ECO:0000313" key="9">
    <source>
        <dbReference type="Proteomes" id="UP001595699"/>
    </source>
</evidence>
<dbReference type="Proteomes" id="UP001595699">
    <property type="component" value="Unassembled WGS sequence"/>
</dbReference>
<feature type="transmembrane region" description="Helical" evidence="6">
    <location>
        <begin position="323"/>
        <end position="343"/>
    </location>
</feature>
<evidence type="ECO:0000256" key="2">
    <source>
        <dbReference type="ARBA" id="ARBA00022741"/>
    </source>
</evidence>
<keyword evidence="6" id="KW-0812">Transmembrane</keyword>
<accession>A0ABV7Y540</accession>
<evidence type="ECO:0000313" key="8">
    <source>
        <dbReference type="EMBL" id="MFC3760381.1"/>
    </source>
</evidence>
<reference evidence="9" key="1">
    <citation type="journal article" date="2019" name="Int. J. Syst. Evol. Microbiol.">
        <title>The Global Catalogue of Microorganisms (GCM) 10K type strain sequencing project: providing services to taxonomists for standard genome sequencing and annotation.</title>
        <authorList>
            <consortium name="The Broad Institute Genomics Platform"/>
            <consortium name="The Broad Institute Genome Sequencing Center for Infectious Disease"/>
            <person name="Wu L."/>
            <person name="Ma J."/>
        </authorList>
    </citation>
    <scope>NUCLEOTIDE SEQUENCE [LARGE SCALE GENOMIC DNA]</scope>
    <source>
        <strain evidence="9">CGMCC 4.7241</strain>
    </source>
</reference>
<dbReference type="CDD" id="cd14014">
    <property type="entry name" value="STKc_PknB_like"/>
    <property type="match status" value="1"/>
</dbReference>
<evidence type="ECO:0000256" key="5">
    <source>
        <dbReference type="PROSITE-ProRule" id="PRU10141"/>
    </source>
</evidence>
<name>A0ABV7Y540_9ACTN</name>
<dbReference type="Gene3D" id="1.10.510.10">
    <property type="entry name" value="Transferase(Phosphotransferase) domain 1"/>
    <property type="match status" value="1"/>
</dbReference>
<dbReference type="InterPro" id="IPR000719">
    <property type="entry name" value="Prot_kinase_dom"/>
</dbReference>
<keyword evidence="1 8" id="KW-0808">Transferase</keyword>
<evidence type="ECO:0000256" key="4">
    <source>
        <dbReference type="ARBA" id="ARBA00022840"/>
    </source>
</evidence>
<dbReference type="Pfam" id="PF00069">
    <property type="entry name" value="Pkinase"/>
    <property type="match status" value="1"/>
</dbReference>
<organism evidence="8 9">
    <name type="scientific">Tenggerimyces flavus</name>
    <dbReference type="NCBI Taxonomy" id="1708749"/>
    <lineage>
        <taxon>Bacteria</taxon>
        <taxon>Bacillati</taxon>
        <taxon>Actinomycetota</taxon>
        <taxon>Actinomycetes</taxon>
        <taxon>Propionibacteriales</taxon>
        <taxon>Nocardioidaceae</taxon>
        <taxon>Tenggerimyces</taxon>
    </lineage>
</organism>
<dbReference type="PANTHER" id="PTHR43289">
    <property type="entry name" value="MITOGEN-ACTIVATED PROTEIN KINASE KINASE KINASE 20-RELATED"/>
    <property type="match status" value="1"/>
</dbReference>
<dbReference type="InterPro" id="IPR008271">
    <property type="entry name" value="Ser/Thr_kinase_AS"/>
</dbReference>
<gene>
    <name evidence="8" type="ORF">ACFOUW_06000</name>
</gene>
<comment type="caution">
    <text evidence="8">The sequence shown here is derived from an EMBL/GenBank/DDBJ whole genome shotgun (WGS) entry which is preliminary data.</text>
</comment>
<dbReference type="RefSeq" id="WP_205122569.1">
    <property type="nucleotide sequence ID" value="NZ_JAFBCM010000001.1"/>
</dbReference>
<dbReference type="SMART" id="SM00220">
    <property type="entry name" value="S_TKc"/>
    <property type="match status" value="1"/>
</dbReference>
<evidence type="ECO:0000256" key="1">
    <source>
        <dbReference type="ARBA" id="ARBA00022679"/>
    </source>
</evidence>
<protein>
    <submittedName>
        <fullName evidence="8">Serine/threonine-protein kinase</fullName>
        <ecNumber evidence="8">2.7.11.1</ecNumber>
    </submittedName>
</protein>
<feature type="domain" description="Protein kinase" evidence="7">
    <location>
        <begin position="12"/>
        <end position="265"/>
    </location>
</feature>
<keyword evidence="6" id="KW-0472">Membrane</keyword>
<evidence type="ECO:0000259" key="7">
    <source>
        <dbReference type="PROSITE" id="PS50011"/>
    </source>
</evidence>
<keyword evidence="4 5" id="KW-0067">ATP-binding</keyword>
<dbReference type="EC" id="2.7.11.1" evidence="8"/>
<dbReference type="PROSITE" id="PS00107">
    <property type="entry name" value="PROTEIN_KINASE_ATP"/>
    <property type="match status" value="1"/>
</dbReference>
<keyword evidence="6" id="KW-1133">Transmembrane helix</keyword>
<keyword evidence="2 5" id="KW-0547">Nucleotide-binding</keyword>
<feature type="binding site" evidence="5">
    <location>
        <position position="40"/>
    </location>
    <ligand>
        <name>ATP</name>
        <dbReference type="ChEBI" id="CHEBI:30616"/>
    </ligand>
</feature>
<dbReference type="Gene3D" id="3.30.200.20">
    <property type="entry name" value="Phosphorylase Kinase, domain 1"/>
    <property type="match status" value="1"/>
</dbReference>
<dbReference type="InterPro" id="IPR017441">
    <property type="entry name" value="Protein_kinase_ATP_BS"/>
</dbReference>
<dbReference type="EMBL" id="JBHRZH010000005">
    <property type="protein sequence ID" value="MFC3760381.1"/>
    <property type="molecule type" value="Genomic_DNA"/>
</dbReference>
<dbReference type="PROSITE" id="PS00108">
    <property type="entry name" value="PROTEIN_KINASE_ST"/>
    <property type="match status" value="1"/>
</dbReference>